<feature type="non-terminal residue" evidence="2">
    <location>
        <position position="96"/>
    </location>
</feature>
<evidence type="ECO:0000259" key="1">
    <source>
        <dbReference type="Pfam" id="PF03015"/>
    </source>
</evidence>
<dbReference type="InterPro" id="IPR033640">
    <property type="entry name" value="FAR_C"/>
</dbReference>
<reference evidence="2" key="1">
    <citation type="journal article" date="2023" name="Insect Mol. Biol.">
        <title>Genome sequencing provides insights into the evolution of gene families encoding plant cell wall-degrading enzymes in longhorned beetles.</title>
        <authorList>
            <person name="Shin N.R."/>
            <person name="Okamura Y."/>
            <person name="Kirsch R."/>
            <person name="Pauchet Y."/>
        </authorList>
    </citation>
    <scope>NUCLEOTIDE SEQUENCE</scope>
    <source>
        <strain evidence="2">MMC_N1</strain>
    </source>
</reference>
<keyword evidence="3" id="KW-1185">Reference proteome</keyword>
<evidence type="ECO:0000313" key="3">
    <source>
        <dbReference type="Proteomes" id="UP001162164"/>
    </source>
</evidence>
<dbReference type="Pfam" id="PF03015">
    <property type="entry name" value="Sterile"/>
    <property type="match status" value="1"/>
</dbReference>
<accession>A0ABQ9J2M8</accession>
<name>A0ABQ9J2M8_9CUCU</name>
<dbReference type="Proteomes" id="UP001162164">
    <property type="component" value="Unassembled WGS sequence"/>
</dbReference>
<proteinExistence type="predicted"/>
<gene>
    <name evidence="2" type="ORF">NQ317_006502</name>
</gene>
<feature type="domain" description="Fatty acyl-CoA reductase C-terminal" evidence="1">
    <location>
        <begin position="29"/>
        <end position="83"/>
    </location>
</feature>
<sequence>MFGHATEIDILPLEDSFQSSVEGDFRINTVREWKFRSERFLDINNQITEEDKKLFPMSDFHRLPMEEYMRRAVLGTRQYCMKEDLSSLPRCRRKQK</sequence>
<comment type="caution">
    <text evidence="2">The sequence shown here is derived from an EMBL/GenBank/DDBJ whole genome shotgun (WGS) entry which is preliminary data.</text>
</comment>
<protein>
    <recommendedName>
        <fullName evidence="1">Fatty acyl-CoA reductase C-terminal domain-containing protein</fullName>
    </recommendedName>
</protein>
<evidence type="ECO:0000313" key="2">
    <source>
        <dbReference type="EMBL" id="KAJ8971089.1"/>
    </source>
</evidence>
<dbReference type="EMBL" id="JAPWTJ010001525">
    <property type="protein sequence ID" value="KAJ8971089.1"/>
    <property type="molecule type" value="Genomic_DNA"/>
</dbReference>
<organism evidence="2 3">
    <name type="scientific">Molorchus minor</name>
    <dbReference type="NCBI Taxonomy" id="1323400"/>
    <lineage>
        <taxon>Eukaryota</taxon>
        <taxon>Metazoa</taxon>
        <taxon>Ecdysozoa</taxon>
        <taxon>Arthropoda</taxon>
        <taxon>Hexapoda</taxon>
        <taxon>Insecta</taxon>
        <taxon>Pterygota</taxon>
        <taxon>Neoptera</taxon>
        <taxon>Endopterygota</taxon>
        <taxon>Coleoptera</taxon>
        <taxon>Polyphaga</taxon>
        <taxon>Cucujiformia</taxon>
        <taxon>Chrysomeloidea</taxon>
        <taxon>Cerambycidae</taxon>
        <taxon>Lamiinae</taxon>
        <taxon>Monochamini</taxon>
        <taxon>Molorchus</taxon>
    </lineage>
</organism>